<protein>
    <recommendedName>
        <fullName evidence="1">Lcl C-terminal domain-containing protein</fullName>
    </recommendedName>
</protein>
<dbReference type="PANTHER" id="PTHR35812:SF1">
    <property type="entry name" value="LIPOPROTEIN"/>
    <property type="match status" value="1"/>
</dbReference>
<name>A0ABQ2Q8F4_9GAMM</name>
<evidence type="ECO:0000313" key="2">
    <source>
        <dbReference type="EMBL" id="GGP61772.1"/>
    </source>
</evidence>
<organism evidence="2 3">
    <name type="scientific">Shewanella saliphila</name>
    <dbReference type="NCBI Taxonomy" id="2282698"/>
    <lineage>
        <taxon>Bacteria</taxon>
        <taxon>Pseudomonadati</taxon>
        <taxon>Pseudomonadota</taxon>
        <taxon>Gammaproteobacteria</taxon>
        <taxon>Alteromonadales</taxon>
        <taxon>Shewanellaceae</taxon>
        <taxon>Shewanella</taxon>
    </lineage>
</organism>
<dbReference type="InterPro" id="IPR011460">
    <property type="entry name" value="Lcl_C"/>
</dbReference>
<feature type="domain" description="Lcl C-terminal" evidence="1">
    <location>
        <begin position="108"/>
        <end position="253"/>
    </location>
</feature>
<comment type="caution">
    <text evidence="2">The sequence shown here is derived from an EMBL/GenBank/DDBJ whole genome shotgun (WGS) entry which is preliminary data.</text>
</comment>
<gene>
    <name evidence="2" type="ORF">GCM10009409_29370</name>
</gene>
<evidence type="ECO:0000313" key="3">
    <source>
        <dbReference type="Proteomes" id="UP000654367"/>
    </source>
</evidence>
<feature type="domain" description="Lcl C-terminal" evidence="1">
    <location>
        <begin position="270"/>
        <end position="409"/>
    </location>
</feature>
<sequence length="489" mass="54095">MNKYTHLTMVSYIMLGLIIAGCDSSSSDDVTDTVEVTETVDTTDDDTSTDNSYSYAIADSAQSICYDNNIELACPASSLEDFYGQDAQTLNGSEQSYTTNETDDGDITVTDNVTGIIWTQSPEMNDDGEITSDDKMSSDDAVTYCNNLDYAGQTDWQLPNIKQLYSLMNFQGTDPTSDDVDYLQPFLNTKYFDFAYGSTDDERIIDSQYATTSKFYNGQGTEMMFGVNFADGRIKGYTEAFFNGDKTYFVMCMRSNTNYATNDFTDNGDNTITDNATSLMWAQSDSGADYDETTGVVTESTGFDYTKLDWTDADGNGLIIADDTDLAGAMLWQDAFTYVTTMNAANYLGYSDWRLPNIKELHSLVEYTEELADTDYAVIDDVFNITTITDENGEADYGLYWSSTTHATDGVDSDDTDLNTTYGNAAAYVAFGKALGYDSDVGRWVDVHGAGAQRSDPKTWDGEDYSGGSGPQYDSVRIYNYVRLVRDID</sequence>
<accession>A0ABQ2Q8F4</accession>
<proteinExistence type="predicted"/>
<dbReference type="PANTHER" id="PTHR35812">
    <property type="entry name" value="LIPOPROTEIN"/>
    <property type="match status" value="1"/>
</dbReference>
<reference evidence="3" key="1">
    <citation type="journal article" date="2019" name="Int. J. Syst. Evol. Microbiol.">
        <title>The Global Catalogue of Microorganisms (GCM) 10K type strain sequencing project: providing services to taxonomists for standard genome sequencing and annotation.</title>
        <authorList>
            <consortium name="The Broad Institute Genomics Platform"/>
            <consortium name="The Broad Institute Genome Sequencing Center for Infectious Disease"/>
            <person name="Wu L."/>
            <person name="Ma J."/>
        </authorList>
    </citation>
    <scope>NUCLEOTIDE SEQUENCE [LARGE SCALE GENOMIC DNA]</scope>
    <source>
        <strain evidence="3">JCM 32304</strain>
    </source>
</reference>
<dbReference type="EMBL" id="BMQV01000035">
    <property type="protein sequence ID" value="GGP61772.1"/>
    <property type="molecule type" value="Genomic_DNA"/>
</dbReference>
<evidence type="ECO:0000259" key="1">
    <source>
        <dbReference type="Pfam" id="PF07603"/>
    </source>
</evidence>
<dbReference type="PROSITE" id="PS51257">
    <property type="entry name" value="PROKAR_LIPOPROTEIN"/>
    <property type="match status" value="1"/>
</dbReference>
<keyword evidence="3" id="KW-1185">Reference proteome</keyword>
<dbReference type="Proteomes" id="UP000654367">
    <property type="component" value="Unassembled WGS sequence"/>
</dbReference>
<dbReference type="Pfam" id="PF07603">
    <property type="entry name" value="Lcl_C"/>
    <property type="match status" value="2"/>
</dbReference>
<dbReference type="RefSeq" id="WP_188921704.1">
    <property type="nucleotide sequence ID" value="NZ_BMQV01000035.1"/>
</dbReference>